<feature type="domain" description="Thioredoxin" evidence="1">
    <location>
        <begin position="1"/>
        <end position="112"/>
    </location>
</feature>
<evidence type="ECO:0000259" key="1">
    <source>
        <dbReference type="PROSITE" id="PS51352"/>
    </source>
</evidence>
<dbReference type="STRING" id="4565.A0A3B6T739"/>
<dbReference type="CDD" id="cd02947">
    <property type="entry name" value="TRX_family"/>
    <property type="match status" value="1"/>
</dbReference>
<dbReference type="Gramene" id="TraesARI7D03G04348000.1">
    <property type="protein sequence ID" value="TraesARI7D03G04348000.1"/>
    <property type="gene ID" value="TraesARI7D03G04348000"/>
</dbReference>
<dbReference type="SMR" id="A0A3B6T739"/>
<dbReference type="Gramene" id="TraesNOR7D03G04319800.1">
    <property type="protein sequence ID" value="TraesNOR7D03G04319800.1"/>
    <property type="gene ID" value="TraesNOR7D03G04319800"/>
</dbReference>
<dbReference type="Gramene" id="TraesRN7D0100003100.1">
    <property type="protein sequence ID" value="TraesRN7D0100003100.1"/>
    <property type="gene ID" value="TraesRN7D0100003100"/>
</dbReference>
<protein>
    <recommendedName>
        <fullName evidence="1">Thioredoxin domain-containing protein</fullName>
    </recommendedName>
</protein>
<dbReference type="PROSITE" id="PS51352">
    <property type="entry name" value="THIOREDOXIN_2"/>
    <property type="match status" value="1"/>
</dbReference>
<dbReference type="Proteomes" id="UP000019116">
    <property type="component" value="Chromosome 7D"/>
</dbReference>
<reference evidence="2" key="1">
    <citation type="submission" date="2018-08" db="EMBL/GenBank/DDBJ databases">
        <authorList>
            <person name="Rossello M."/>
        </authorList>
    </citation>
    <scope>NUCLEOTIDE SEQUENCE [LARGE SCALE GENOMIC DNA]</scope>
    <source>
        <strain evidence="2">cv. Chinese Spring</strain>
    </source>
</reference>
<dbReference type="SUPFAM" id="SSF52833">
    <property type="entry name" value="Thioredoxin-like"/>
    <property type="match status" value="1"/>
</dbReference>
<evidence type="ECO:0000313" key="3">
    <source>
        <dbReference type="Proteomes" id="UP000019116"/>
    </source>
</evidence>
<dbReference type="Gramene" id="TraesWEE_scaffold_012260_01G000300.1">
    <property type="protein sequence ID" value="TraesWEE_scaffold_012260_01G000300.1"/>
    <property type="gene ID" value="TraesWEE_scaffold_012260_01G000300"/>
</dbReference>
<dbReference type="PANTHER" id="PTHR10438:SF417">
    <property type="entry name" value="THIOREDOXIN H5"/>
    <property type="match status" value="1"/>
</dbReference>
<organism evidence="2">
    <name type="scientific">Triticum aestivum</name>
    <name type="common">Wheat</name>
    <dbReference type="NCBI Taxonomy" id="4565"/>
    <lineage>
        <taxon>Eukaryota</taxon>
        <taxon>Viridiplantae</taxon>
        <taxon>Streptophyta</taxon>
        <taxon>Embryophyta</taxon>
        <taxon>Tracheophyta</taxon>
        <taxon>Spermatophyta</taxon>
        <taxon>Magnoliopsida</taxon>
        <taxon>Liliopsida</taxon>
        <taxon>Poales</taxon>
        <taxon>Poaceae</taxon>
        <taxon>BOP clade</taxon>
        <taxon>Pooideae</taxon>
        <taxon>Triticodae</taxon>
        <taxon>Triticeae</taxon>
        <taxon>Triticinae</taxon>
        <taxon>Triticum</taxon>
    </lineage>
</organism>
<dbReference type="InterPro" id="IPR013766">
    <property type="entry name" value="Thioredoxin_domain"/>
</dbReference>
<dbReference type="Gene3D" id="3.40.30.10">
    <property type="entry name" value="Glutaredoxin"/>
    <property type="match status" value="1"/>
</dbReference>
<dbReference type="Gramene" id="TraesCAD_scaffold_007293_01G000300.1">
    <property type="protein sequence ID" value="TraesCAD_scaffold_007293_01G000300.1"/>
    <property type="gene ID" value="TraesCAD_scaffold_007293_01G000300"/>
</dbReference>
<dbReference type="Gramene" id="TraesCLE_scaffold_010799_01G000200.1">
    <property type="protein sequence ID" value="TraesCLE_scaffold_010799_01G000200.1"/>
    <property type="gene ID" value="TraesCLE_scaffold_010799_01G000200"/>
</dbReference>
<evidence type="ECO:0000313" key="2">
    <source>
        <dbReference type="EnsemblPlants" id="TraesCS7D02G001000.1"/>
    </source>
</evidence>
<dbReference type="Gramene" id="TraesCS7D02G001000.1">
    <property type="protein sequence ID" value="TraesCS7D02G001000.1"/>
    <property type="gene ID" value="TraesCS7D02G001000"/>
</dbReference>
<dbReference type="InterPro" id="IPR050620">
    <property type="entry name" value="Thioredoxin_H-type-like"/>
</dbReference>
<sequence length="113" mass="12560">MGEVVEVGSLEAWTTYMAEANSNKNLAVIYFSAKWSAPSRSISPVFDDLAKNHIDVTFLKVVVEVEDNMSIAEEFGVEAMPTFLFMKEGKVVDHLVGASEYLLEEKMKQHTAA</sequence>
<dbReference type="InterPro" id="IPR036249">
    <property type="entry name" value="Thioredoxin-like_sf"/>
</dbReference>
<name>A0A3B6T739_WHEAT</name>
<dbReference type="Gramene" id="TraesROB_scaffold_005793_01G000300.1">
    <property type="protein sequence ID" value="TraesROB_scaffold_005793_01G000300.1"/>
    <property type="gene ID" value="TraesROB_scaffold_005793_01G000300"/>
</dbReference>
<reference evidence="2" key="2">
    <citation type="submission" date="2018-10" db="UniProtKB">
        <authorList>
            <consortium name="EnsemblPlants"/>
        </authorList>
    </citation>
    <scope>IDENTIFICATION</scope>
</reference>
<keyword evidence="3" id="KW-1185">Reference proteome</keyword>
<dbReference type="Pfam" id="PF00085">
    <property type="entry name" value="Thioredoxin"/>
    <property type="match status" value="1"/>
</dbReference>
<dbReference type="Gramene" id="TraesCS7D03G0002600.1">
    <property type="protein sequence ID" value="TraesCS7D03G0002600.1.CDS"/>
    <property type="gene ID" value="TraesCS7D03G0002600"/>
</dbReference>
<dbReference type="Gramene" id="TraesKAR7D01G0000780.1">
    <property type="protein sequence ID" value="cds.TraesKAR7D01G0000780.1"/>
    <property type="gene ID" value="TraesKAR7D01G0000780"/>
</dbReference>
<accession>A0A3B6T739</accession>
<dbReference type="Gramene" id="TraesLAC7D03G04217930.1">
    <property type="protein sequence ID" value="TraesLAC7D03G04217930.1"/>
    <property type="gene ID" value="TraesLAC7D03G04217930"/>
</dbReference>
<dbReference type="Gramene" id="TraesJAG7D03G04255360.1">
    <property type="protein sequence ID" value="TraesJAG7D03G04255360.1"/>
    <property type="gene ID" value="TraesJAG7D03G04255360"/>
</dbReference>
<dbReference type="EnsemblPlants" id="TraesCS7D02G001000.1">
    <property type="protein sequence ID" value="TraesCS7D02G001000.1"/>
    <property type="gene ID" value="TraesCS7D02G001000"/>
</dbReference>
<proteinExistence type="predicted"/>
<dbReference type="PANTHER" id="PTHR10438">
    <property type="entry name" value="THIOREDOXIN"/>
    <property type="match status" value="1"/>
</dbReference>
<dbReference type="AlphaFoldDB" id="A0A3B6T739"/>